<sequence length="62" mass="6397">MNARAGLRLGAGEYGRLLGLDIDQVVARLDGRSGLGAAEEAPSGAAAPATDTPVYVSEKERR</sequence>
<dbReference type="EMBL" id="QQZY01000010">
    <property type="protein sequence ID" value="RDI73293.1"/>
    <property type="molecule type" value="Genomic_DNA"/>
</dbReference>
<comment type="caution">
    <text evidence="2">The sequence shown here is derived from an EMBL/GenBank/DDBJ whole genome shotgun (WGS) entry which is preliminary data.</text>
</comment>
<evidence type="ECO:0000313" key="3">
    <source>
        <dbReference type="Proteomes" id="UP000254134"/>
    </source>
</evidence>
<feature type="compositionally biased region" description="Low complexity" evidence="1">
    <location>
        <begin position="36"/>
        <end position="49"/>
    </location>
</feature>
<keyword evidence="3" id="KW-1185">Reference proteome</keyword>
<evidence type="ECO:0000256" key="1">
    <source>
        <dbReference type="SAM" id="MobiDB-lite"/>
    </source>
</evidence>
<name>A0A7M2YT02_9ACTN</name>
<dbReference type="Proteomes" id="UP000254134">
    <property type="component" value="Unassembled WGS sequence"/>
</dbReference>
<feature type="region of interest" description="Disordered" evidence="1">
    <location>
        <begin position="35"/>
        <end position="62"/>
    </location>
</feature>
<reference evidence="3" key="2">
    <citation type="journal article" date="2019" name="MicrobiologyOpen">
        <title>High-quality draft genome sequence of Gaiella occulta isolated from a 150 meter deep mineral water borehole and comparison with the genome sequences of other deep-branching lineages of the phylum Actinobacteria.</title>
        <authorList>
            <person name="Severino R."/>
            <person name="Froufe H.J.C."/>
            <person name="Barroso C."/>
            <person name="Albuquerque L."/>
            <person name="Lobo-da-Cunha A."/>
            <person name="da Costa M.S."/>
            <person name="Egas C."/>
        </authorList>
    </citation>
    <scope>NUCLEOTIDE SEQUENCE [LARGE SCALE GENOMIC DNA]</scope>
    <source>
        <strain evidence="3">F2-233</strain>
    </source>
</reference>
<accession>A0A7M2YT02</accession>
<proteinExistence type="predicted"/>
<protein>
    <submittedName>
        <fullName evidence="2">Uncharacterized protein</fullName>
    </submittedName>
</protein>
<dbReference type="AlphaFoldDB" id="A0A7M2YT02"/>
<organism evidence="2 3">
    <name type="scientific">Gaiella occulta</name>
    <dbReference type="NCBI Taxonomy" id="1002870"/>
    <lineage>
        <taxon>Bacteria</taxon>
        <taxon>Bacillati</taxon>
        <taxon>Actinomycetota</taxon>
        <taxon>Thermoleophilia</taxon>
        <taxon>Gaiellales</taxon>
        <taxon>Gaiellaceae</taxon>
        <taxon>Gaiella</taxon>
    </lineage>
</organism>
<evidence type="ECO:0000313" key="2">
    <source>
        <dbReference type="EMBL" id="RDI73293.1"/>
    </source>
</evidence>
<reference evidence="2 3" key="1">
    <citation type="submission" date="2018-07" db="EMBL/GenBank/DDBJ databases">
        <title>High-quality-draft genome sequence of Gaiella occulta.</title>
        <authorList>
            <person name="Severino R."/>
            <person name="Froufe H.J.C."/>
            <person name="Rainey F.A."/>
            <person name="Barroso C."/>
            <person name="Albuquerque L."/>
            <person name="Lobo-Da-Cunha A."/>
            <person name="Da Costa M.S."/>
            <person name="Egas C."/>
        </authorList>
    </citation>
    <scope>NUCLEOTIDE SEQUENCE [LARGE SCALE GENOMIC DNA]</scope>
    <source>
        <strain evidence="2 3">F2-233</strain>
    </source>
</reference>
<dbReference type="RefSeq" id="WP_147281335.1">
    <property type="nucleotide sequence ID" value="NZ_QQZY01000010.1"/>
</dbReference>
<gene>
    <name evidence="2" type="ORF">Gocc_2893</name>
</gene>